<organism evidence="2 3">
    <name type="scientific">Penicillium camemberti (strain FM 013)</name>
    <dbReference type="NCBI Taxonomy" id="1429867"/>
    <lineage>
        <taxon>Eukaryota</taxon>
        <taxon>Fungi</taxon>
        <taxon>Dikarya</taxon>
        <taxon>Ascomycota</taxon>
        <taxon>Pezizomycotina</taxon>
        <taxon>Eurotiomycetes</taxon>
        <taxon>Eurotiomycetidae</taxon>
        <taxon>Eurotiales</taxon>
        <taxon>Aspergillaceae</taxon>
        <taxon>Penicillium</taxon>
    </lineage>
</organism>
<reference evidence="2 3" key="1">
    <citation type="journal article" date="2014" name="Nat. Commun.">
        <title>Multiple recent horizontal transfers of a large genomic region in cheese making fungi.</title>
        <authorList>
            <person name="Cheeseman K."/>
            <person name="Ropars J."/>
            <person name="Renault P."/>
            <person name="Dupont J."/>
            <person name="Gouzy J."/>
            <person name="Branca A."/>
            <person name="Abraham A.L."/>
            <person name="Ceppi M."/>
            <person name="Conseiller E."/>
            <person name="Debuchy R."/>
            <person name="Malagnac F."/>
            <person name="Goarin A."/>
            <person name="Silar P."/>
            <person name="Lacoste S."/>
            <person name="Sallet E."/>
            <person name="Bensimon A."/>
            <person name="Giraud T."/>
            <person name="Brygoo Y."/>
        </authorList>
    </citation>
    <scope>NUCLEOTIDE SEQUENCE [LARGE SCALE GENOMIC DNA]</scope>
    <source>
        <strain evidence="3">FM 013</strain>
    </source>
</reference>
<dbReference type="Proteomes" id="UP000053732">
    <property type="component" value="Unassembled WGS sequence"/>
</dbReference>
<protein>
    <submittedName>
        <fullName evidence="2">Str. FM013</fullName>
    </submittedName>
</protein>
<sequence>MAPYNPHRSYDLPDANQDVTGFSEGMDTKLDDWSPTPFDYDQAMADYYPGMKIDLTLPTVPSVSKLSSSFSAKCTVSPPQVIPDRFGSLPWFALEEVLLYLPDLTTLHQLCQASPAVYQYVGDKTGIFPKVVERIMDSWIEPYTWDVNPNTPFATELTVYKIMRQPDRGYDEDTRAFFRTLVYLWWKEDAVATGVPADGNPLPDDFNDISLYHINVGLESWDPAIIGAVPLPASTPPKILRYLISLATRIRADAHAFFHAAMKNLKPRRIKELSYKKVFWEQRGTGHPRAKPVDNSSGHWPLTWLEEQRLMQALLKPYLFSVLRRVVCEKRLFTTNDTPPHSYREDYTTTLQDLENDALVAYWRPFRHVDESENRLLEQLETIITWKESEKRVHGEIPKKNARFATCCPEFTELSDKQFRTGLMTLQQKTLTAVFVAQNCTHPVVRDAGLRGNFHKFGVSFWDNGRMIMLGLAIEKMHREVDLKDLACRWLTLLTSTKSSRGSGQGRPNKFRCHSRAIPVDR</sequence>
<dbReference type="EMBL" id="HG793143">
    <property type="protein sequence ID" value="CRL23758.1"/>
    <property type="molecule type" value="Genomic_DNA"/>
</dbReference>
<keyword evidence="3" id="KW-1185">Reference proteome</keyword>
<evidence type="ECO:0000256" key="1">
    <source>
        <dbReference type="SAM" id="MobiDB-lite"/>
    </source>
</evidence>
<name>A0A0G4PBS1_PENC3</name>
<proteinExistence type="predicted"/>
<evidence type="ECO:0000313" key="2">
    <source>
        <dbReference type="EMBL" id="CRL23758.1"/>
    </source>
</evidence>
<feature type="region of interest" description="Disordered" evidence="1">
    <location>
        <begin position="498"/>
        <end position="522"/>
    </location>
</feature>
<accession>A0A0G4PBS1</accession>
<evidence type="ECO:0000313" key="3">
    <source>
        <dbReference type="Proteomes" id="UP000053732"/>
    </source>
</evidence>
<dbReference type="AlphaFoldDB" id="A0A0G4PBS1"/>
<gene>
    <name evidence="2" type="ORF">PCAMFM013_S010g000196</name>
</gene>
<dbReference type="STRING" id="1429867.A0A0G4PBS1"/>